<dbReference type="InterPro" id="IPR027478">
    <property type="entry name" value="LdcA_N"/>
</dbReference>
<evidence type="ECO:0000256" key="1">
    <source>
        <dbReference type="ARBA" id="ARBA00010233"/>
    </source>
</evidence>
<dbReference type="SUPFAM" id="SSF141986">
    <property type="entry name" value="LD-carboxypeptidase A C-terminal domain-like"/>
    <property type="match status" value="1"/>
</dbReference>
<dbReference type="PANTHER" id="PTHR30237:SF2">
    <property type="entry name" value="MUREIN TETRAPEPTIDE CARBOXYPEPTIDASE"/>
    <property type="match status" value="1"/>
</dbReference>
<accession>A0ABC9TUK0</accession>
<dbReference type="GO" id="GO:0006508">
    <property type="term" value="P:proteolysis"/>
    <property type="evidence" value="ECO:0007669"/>
    <property type="project" value="UniProtKB-KW"/>
</dbReference>
<dbReference type="EMBL" id="AWSU01000272">
    <property type="protein sequence ID" value="ERI75053.1"/>
    <property type="molecule type" value="Genomic_DNA"/>
</dbReference>
<dbReference type="AlphaFoldDB" id="A0ABC9TUK0"/>
<dbReference type="GO" id="GO:0008236">
    <property type="term" value="F:serine-type peptidase activity"/>
    <property type="evidence" value="ECO:0007669"/>
    <property type="project" value="UniProtKB-KW"/>
</dbReference>
<comment type="caution">
    <text evidence="9">The sequence shown here is derived from an EMBL/GenBank/DDBJ whole genome shotgun (WGS) entry which is preliminary data.</text>
</comment>
<evidence type="ECO:0000256" key="6">
    <source>
        <dbReference type="PIRSR" id="PIRSR028757-1"/>
    </source>
</evidence>
<evidence type="ECO:0000256" key="5">
    <source>
        <dbReference type="ARBA" id="ARBA00022825"/>
    </source>
</evidence>
<evidence type="ECO:0000256" key="3">
    <source>
        <dbReference type="ARBA" id="ARBA00022670"/>
    </source>
</evidence>
<sequence length="316" mass="35127">MPENGNRRIKIMEPGENLYMGGGILRRGDRVGLSCCSNGLLEADKGSLELLKERLALIGLETVESPFLYRGVTAFSGTGTQRAHALMDFYRDETVKAVFDVSGGDMANEVLTDLDFEMISASDKIFFGYSDLTTVINAIYTKTGKKSGLYQLRNLTGPCWQEQFSQFRETLMEGGSMLNNFSFHFLRGTRMEGTVLGGNIRCLLKLAGTQYWPDFTGKLLFLECNGGEVPQIVAYLNQLSQIGVFCQISGILLGTFSRMESRGLHPTVEEQLLRMIRPELSVAKTFQIGHGSDSRCLMIGDHIRIHQALQEQKPPA</sequence>
<dbReference type="Proteomes" id="UP000016491">
    <property type="component" value="Unassembled WGS sequence"/>
</dbReference>
<dbReference type="PANTHER" id="PTHR30237">
    <property type="entry name" value="MURAMOYLTETRAPEPTIDE CARBOXYPEPTIDASE"/>
    <property type="match status" value="1"/>
</dbReference>
<keyword evidence="3" id="KW-0645">Protease</keyword>
<keyword evidence="5" id="KW-0720">Serine protease</keyword>
<evidence type="ECO:0000259" key="7">
    <source>
        <dbReference type="Pfam" id="PF02016"/>
    </source>
</evidence>
<evidence type="ECO:0000256" key="2">
    <source>
        <dbReference type="ARBA" id="ARBA00022645"/>
    </source>
</evidence>
<dbReference type="Gene3D" id="3.40.50.10740">
    <property type="entry name" value="Class I glutamine amidotransferase-like"/>
    <property type="match status" value="1"/>
</dbReference>
<dbReference type="InterPro" id="IPR003507">
    <property type="entry name" value="S66_fam"/>
</dbReference>
<dbReference type="InterPro" id="IPR027461">
    <property type="entry name" value="Carboxypeptidase_A_C_sf"/>
</dbReference>
<evidence type="ECO:0000313" key="9">
    <source>
        <dbReference type="EMBL" id="ERI75053.1"/>
    </source>
</evidence>
<dbReference type="Pfam" id="PF17676">
    <property type="entry name" value="Peptidase_S66C"/>
    <property type="match status" value="1"/>
</dbReference>
<evidence type="ECO:0000313" key="10">
    <source>
        <dbReference type="Proteomes" id="UP000016491"/>
    </source>
</evidence>
<feature type="domain" description="LD-carboxypeptidase N-terminal" evidence="7">
    <location>
        <begin position="31"/>
        <end position="146"/>
    </location>
</feature>
<name>A0ABC9TUK0_CLOSY</name>
<evidence type="ECO:0000259" key="8">
    <source>
        <dbReference type="Pfam" id="PF17676"/>
    </source>
</evidence>
<proteinExistence type="inferred from homology"/>
<dbReference type="InterPro" id="IPR040921">
    <property type="entry name" value="Peptidase_S66C"/>
</dbReference>
<feature type="active site" description="Nucleophile" evidence="6">
    <location>
        <position position="130"/>
    </location>
</feature>
<evidence type="ECO:0000256" key="4">
    <source>
        <dbReference type="ARBA" id="ARBA00022801"/>
    </source>
</evidence>
<dbReference type="Pfam" id="PF02016">
    <property type="entry name" value="Peptidase_S66"/>
    <property type="match status" value="1"/>
</dbReference>
<dbReference type="Gene3D" id="3.50.30.60">
    <property type="entry name" value="LD-carboxypeptidase A C-terminal domain-like"/>
    <property type="match status" value="1"/>
</dbReference>
<dbReference type="GO" id="GO:0004180">
    <property type="term" value="F:carboxypeptidase activity"/>
    <property type="evidence" value="ECO:0007669"/>
    <property type="project" value="UniProtKB-KW"/>
</dbReference>
<comment type="similarity">
    <text evidence="1">Belongs to the peptidase S66 family.</text>
</comment>
<feature type="domain" description="LD-carboxypeptidase C-terminal" evidence="8">
    <location>
        <begin position="192"/>
        <end position="305"/>
    </location>
</feature>
<dbReference type="InterPro" id="IPR040449">
    <property type="entry name" value="Peptidase_S66_N"/>
</dbReference>
<organism evidence="9 10">
    <name type="scientific">[Clostridium] symbiosum ATCC 14940</name>
    <dbReference type="NCBI Taxonomy" id="411472"/>
    <lineage>
        <taxon>Bacteria</taxon>
        <taxon>Bacillati</taxon>
        <taxon>Bacillota</taxon>
        <taxon>Clostridia</taxon>
        <taxon>Lachnospirales</taxon>
        <taxon>Lachnospiraceae</taxon>
        <taxon>Otoolea</taxon>
    </lineage>
</organism>
<gene>
    <name evidence="9" type="ORF">CLOSYM_03489</name>
</gene>
<feature type="active site" description="Charge relay system" evidence="6">
    <location>
        <position position="290"/>
    </location>
</feature>
<dbReference type="SUPFAM" id="SSF52317">
    <property type="entry name" value="Class I glutamine amidotransferase-like"/>
    <property type="match status" value="1"/>
</dbReference>
<keyword evidence="2" id="KW-0121">Carboxypeptidase</keyword>
<protein>
    <submittedName>
        <fullName evidence="9">LD-carboxypeptidase</fullName>
    </submittedName>
</protein>
<keyword evidence="4" id="KW-0378">Hydrolase</keyword>
<dbReference type="InterPro" id="IPR029062">
    <property type="entry name" value="Class_I_gatase-like"/>
</dbReference>
<dbReference type="PIRSF" id="PIRSF028757">
    <property type="entry name" value="LD-carboxypeptidase"/>
    <property type="match status" value="1"/>
</dbReference>
<feature type="active site" description="Charge relay system" evidence="6">
    <location>
        <position position="223"/>
    </location>
</feature>
<reference evidence="9 10" key="1">
    <citation type="submission" date="2013-07" db="EMBL/GenBank/DDBJ databases">
        <authorList>
            <person name="Weinstock G."/>
            <person name="Sodergren E."/>
            <person name="Wylie T."/>
            <person name="Fulton L."/>
            <person name="Fulton R."/>
            <person name="Fronick C."/>
            <person name="O'Laughlin M."/>
            <person name="Godfrey J."/>
            <person name="Miner T."/>
            <person name="Herter B."/>
            <person name="Appelbaum E."/>
            <person name="Cordes M."/>
            <person name="Lek S."/>
            <person name="Wollam A."/>
            <person name="Pepin K.H."/>
            <person name="Palsikar V.B."/>
            <person name="Mitreva M."/>
            <person name="Wilson R.K."/>
        </authorList>
    </citation>
    <scope>NUCLEOTIDE SEQUENCE [LARGE SCALE GENOMIC DNA]</scope>
    <source>
        <strain evidence="9 10">ATCC 14940</strain>
    </source>
</reference>